<dbReference type="InParanoid" id="D8T7M8"/>
<dbReference type="HOGENOM" id="CLU_1996570_0_0_1"/>
<dbReference type="KEGG" id="smo:SELMODRAFT_429884"/>
<dbReference type="AlphaFoldDB" id="D8T7M8"/>
<accession>D8T7M8</accession>
<protein>
    <submittedName>
        <fullName evidence="1">Uncharacterized protein</fullName>
    </submittedName>
</protein>
<organism evidence="2">
    <name type="scientific">Selaginella moellendorffii</name>
    <name type="common">Spikemoss</name>
    <dbReference type="NCBI Taxonomy" id="88036"/>
    <lineage>
        <taxon>Eukaryota</taxon>
        <taxon>Viridiplantae</taxon>
        <taxon>Streptophyta</taxon>
        <taxon>Embryophyta</taxon>
        <taxon>Tracheophyta</taxon>
        <taxon>Lycopodiopsida</taxon>
        <taxon>Selaginellales</taxon>
        <taxon>Selaginellaceae</taxon>
        <taxon>Selaginella</taxon>
    </lineage>
</organism>
<evidence type="ECO:0000313" key="1">
    <source>
        <dbReference type="EMBL" id="EFJ07327.1"/>
    </source>
</evidence>
<dbReference type="Gramene" id="EFJ07327">
    <property type="protein sequence ID" value="EFJ07327"/>
    <property type="gene ID" value="SELMODRAFT_429884"/>
</dbReference>
<evidence type="ECO:0000313" key="2">
    <source>
        <dbReference type="Proteomes" id="UP000001514"/>
    </source>
</evidence>
<sequence>MDVLDLFMVTFTIQATVLMEIFVKCYYTPLTSLAYPSSFPQPFEVFDYGCLHGRCEMPSQLHAFQIEMSWKFSLSAASEFNQEAVASCLRYWIVHHYAMISSAASMKRMGSAVLGGDAEFVQNES</sequence>
<dbReference type="EMBL" id="GL377686">
    <property type="protein sequence ID" value="EFJ07327.1"/>
    <property type="molecule type" value="Genomic_DNA"/>
</dbReference>
<proteinExistence type="predicted"/>
<gene>
    <name evidence="1" type="ORF">SELMODRAFT_429884</name>
</gene>
<dbReference type="Proteomes" id="UP000001514">
    <property type="component" value="Unassembled WGS sequence"/>
</dbReference>
<keyword evidence="2" id="KW-1185">Reference proteome</keyword>
<name>D8T7M8_SELML</name>
<reference evidence="1 2" key="1">
    <citation type="journal article" date="2011" name="Science">
        <title>The Selaginella genome identifies genetic changes associated with the evolution of vascular plants.</title>
        <authorList>
            <person name="Banks J.A."/>
            <person name="Nishiyama T."/>
            <person name="Hasebe M."/>
            <person name="Bowman J.L."/>
            <person name="Gribskov M."/>
            <person name="dePamphilis C."/>
            <person name="Albert V.A."/>
            <person name="Aono N."/>
            <person name="Aoyama T."/>
            <person name="Ambrose B.A."/>
            <person name="Ashton N.W."/>
            <person name="Axtell M.J."/>
            <person name="Barker E."/>
            <person name="Barker M.S."/>
            <person name="Bennetzen J.L."/>
            <person name="Bonawitz N.D."/>
            <person name="Chapple C."/>
            <person name="Cheng C."/>
            <person name="Correa L.G."/>
            <person name="Dacre M."/>
            <person name="DeBarry J."/>
            <person name="Dreyer I."/>
            <person name="Elias M."/>
            <person name="Engstrom E.M."/>
            <person name="Estelle M."/>
            <person name="Feng L."/>
            <person name="Finet C."/>
            <person name="Floyd S.K."/>
            <person name="Frommer W.B."/>
            <person name="Fujita T."/>
            <person name="Gramzow L."/>
            <person name="Gutensohn M."/>
            <person name="Harholt J."/>
            <person name="Hattori M."/>
            <person name="Heyl A."/>
            <person name="Hirai T."/>
            <person name="Hiwatashi Y."/>
            <person name="Ishikawa M."/>
            <person name="Iwata M."/>
            <person name="Karol K.G."/>
            <person name="Koehler B."/>
            <person name="Kolukisaoglu U."/>
            <person name="Kubo M."/>
            <person name="Kurata T."/>
            <person name="Lalonde S."/>
            <person name="Li K."/>
            <person name="Li Y."/>
            <person name="Litt A."/>
            <person name="Lyons E."/>
            <person name="Manning G."/>
            <person name="Maruyama T."/>
            <person name="Michael T.P."/>
            <person name="Mikami K."/>
            <person name="Miyazaki S."/>
            <person name="Morinaga S."/>
            <person name="Murata T."/>
            <person name="Mueller-Roeber B."/>
            <person name="Nelson D.R."/>
            <person name="Obara M."/>
            <person name="Oguri Y."/>
            <person name="Olmstead R.G."/>
            <person name="Onodera N."/>
            <person name="Petersen B.L."/>
            <person name="Pils B."/>
            <person name="Prigge M."/>
            <person name="Rensing S.A."/>
            <person name="Riano-Pachon D.M."/>
            <person name="Roberts A.W."/>
            <person name="Sato Y."/>
            <person name="Scheller H.V."/>
            <person name="Schulz B."/>
            <person name="Schulz C."/>
            <person name="Shakirov E.V."/>
            <person name="Shibagaki N."/>
            <person name="Shinohara N."/>
            <person name="Shippen D.E."/>
            <person name="Soerensen I."/>
            <person name="Sotooka R."/>
            <person name="Sugimoto N."/>
            <person name="Sugita M."/>
            <person name="Sumikawa N."/>
            <person name="Tanurdzic M."/>
            <person name="Theissen G."/>
            <person name="Ulvskov P."/>
            <person name="Wakazuki S."/>
            <person name="Weng J.K."/>
            <person name="Willats W.W."/>
            <person name="Wipf D."/>
            <person name="Wolf P.G."/>
            <person name="Yang L."/>
            <person name="Zimmer A.D."/>
            <person name="Zhu Q."/>
            <person name="Mitros T."/>
            <person name="Hellsten U."/>
            <person name="Loque D."/>
            <person name="Otillar R."/>
            <person name="Salamov A."/>
            <person name="Schmutz J."/>
            <person name="Shapiro H."/>
            <person name="Lindquist E."/>
            <person name="Lucas S."/>
            <person name="Rokhsar D."/>
            <person name="Grigoriev I.V."/>
        </authorList>
    </citation>
    <scope>NUCLEOTIDE SEQUENCE [LARGE SCALE GENOMIC DNA]</scope>
</reference>